<dbReference type="Gene3D" id="3.40.50.720">
    <property type="entry name" value="NAD(P)-binding Rossmann-like Domain"/>
    <property type="match status" value="1"/>
</dbReference>
<dbReference type="EMBL" id="JACBZY010000001">
    <property type="protein sequence ID" value="NYG99766.1"/>
    <property type="molecule type" value="Genomic_DNA"/>
</dbReference>
<keyword evidence="3" id="KW-1185">Reference proteome</keyword>
<dbReference type="AlphaFoldDB" id="A0A852Y9X7"/>
<dbReference type="Proteomes" id="UP000553888">
    <property type="component" value="Unassembled WGS sequence"/>
</dbReference>
<sequence>MITSDSLRQAPRELRPLHVPRPSTGQLRLRPSLRGNGFVVGSVEANGPDTVGFANRDRVAWRDDSTELPDLLLKSQDDVLGVPSWITDQQVVDYLGPGLVARALMRSSHPVGRGDDVRVISTDARVSAMATAWARHLGAHIVEQGPALVLEHSTRGRVFPQAHGRLAQAAVDVFQAIRAGMFDDIDADQPRAVTAA</sequence>
<evidence type="ECO:0000313" key="3">
    <source>
        <dbReference type="Proteomes" id="UP000553888"/>
    </source>
</evidence>
<dbReference type="RefSeq" id="WP_179568155.1">
    <property type="nucleotide sequence ID" value="NZ_JACBZY010000001.1"/>
</dbReference>
<protein>
    <submittedName>
        <fullName evidence="2">Uncharacterized protein</fullName>
    </submittedName>
</protein>
<dbReference type="Gene3D" id="3.90.180.10">
    <property type="entry name" value="Medium-chain alcohol dehydrogenases, catalytic domain"/>
    <property type="match status" value="1"/>
</dbReference>
<comment type="caution">
    <text evidence="2">The sequence shown here is derived from an EMBL/GenBank/DDBJ whole genome shotgun (WGS) entry which is preliminary data.</text>
</comment>
<name>A0A852Y9X7_9MICO</name>
<proteinExistence type="predicted"/>
<feature type="region of interest" description="Disordered" evidence="1">
    <location>
        <begin position="1"/>
        <end position="26"/>
    </location>
</feature>
<accession>A0A852Y9X7</accession>
<organism evidence="2 3">
    <name type="scientific">Schumannella luteola</name>
    <dbReference type="NCBI Taxonomy" id="472059"/>
    <lineage>
        <taxon>Bacteria</taxon>
        <taxon>Bacillati</taxon>
        <taxon>Actinomycetota</taxon>
        <taxon>Actinomycetes</taxon>
        <taxon>Micrococcales</taxon>
        <taxon>Microbacteriaceae</taxon>
        <taxon>Schumannella</taxon>
    </lineage>
</organism>
<gene>
    <name evidence="2" type="ORF">BJ979_002392</name>
</gene>
<reference evidence="2 3" key="1">
    <citation type="submission" date="2020-07" db="EMBL/GenBank/DDBJ databases">
        <title>Sequencing the genomes of 1000 actinobacteria strains.</title>
        <authorList>
            <person name="Klenk H.-P."/>
        </authorList>
    </citation>
    <scope>NUCLEOTIDE SEQUENCE [LARGE SCALE GENOMIC DNA]</scope>
    <source>
        <strain evidence="2 3">DSM 23141</strain>
    </source>
</reference>
<evidence type="ECO:0000313" key="2">
    <source>
        <dbReference type="EMBL" id="NYG99766.1"/>
    </source>
</evidence>
<evidence type="ECO:0000256" key="1">
    <source>
        <dbReference type="SAM" id="MobiDB-lite"/>
    </source>
</evidence>